<feature type="transmembrane region" description="Helical" evidence="8">
    <location>
        <begin position="187"/>
        <end position="204"/>
    </location>
</feature>
<dbReference type="PANTHER" id="PTHR34979">
    <property type="entry name" value="INNER MEMBRANE PROTEIN YGAZ"/>
    <property type="match status" value="1"/>
</dbReference>
<evidence type="ECO:0000256" key="3">
    <source>
        <dbReference type="ARBA" id="ARBA00022448"/>
    </source>
</evidence>
<evidence type="ECO:0000256" key="7">
    <source>
        <dbReference type="ARBA" id="ARBA00023136"/>
    </source>
</evidence>
<dbReference type="PANTHER" id="PTHR34979:SF1">
    <property type="entry name" value="INNER MEMBRANE PROTEIN YGAZ"/>
    <property type="match status" value="1"/>
</dbReference>
<dbReference type="Pfam" id="PF03591">
    <property type="entry name" value="AzlC"/>
    <property type="match status" value="1"/>
</dbReference>
<feature type="transmembrane region" description="Helical" evidence="8">
    <location>
        <begin position="69"/>
        <end position="94"/>
    </location>
</feature>
<dbReference type="RefSeq" id="WP_089776668.1">
    <property type="nucleotide sequence ID" value="NZ_CABLRR010000001.1"/>
</dbReference>
<name>A0A0D6JLU1_9EURY</name>
<evidence type="ECO:0000256" key="6">
    <source>
        <dbReference type="ARBA" id="ARBA00022989"/>
    </source>
</evidence>
<dbReference type="AlphaFoldDB" id="A0A0D6JLU1"/>
<dbReference type="GO" id="GO:1903785">
    <property type="term" value="P:L-valine transmembrane transport"/>
    <property type="evidence" value="ECO:0007669"/>
    <property type="project" value="TreeGrafter"/>
</dbReference>
<dbReference type="EMBL" id="CSTE01000001">
    <property type="protein sequence ID" value="CQR48595.1"/>
    <property type="molecule type" value="Genomic_DNA"/>
</dbReference>
<evidence type="ECO:0000313" key="9">
    <source>
        <dbReference type="EMBL" id="CQR48595.1"/>
    </source>
</evidence>
<feature type="transmembrane region" description="Helical" evidence="8">
    <location>
        <begin position="12"/>
        <end position="34"/>
    </location>
</feature>
<feature type="transmembrane region" description="Helical" evidence="8">
    <location>
        <begin position="210"/>
        <end position="228"/>
    </location>
</feature>
<evidence type="ECO:0000256" key="5">
    <source>
        <dbReference type="ARBA" id="ARBA00022692"/>
    </source>
</evidence>
<feature type="transmembrane region" description="Helical" evidence="8">
    <location>
        <begin position="41"/>
        <end position="63"/>
    </location>
</feature>
<keyword evidence="10" id="KW-1185">Reference proteome</keyword>
<keyword evidence="6 8" id="KW-1133">Transmembrane helix</keyword>
<comment type="subcellular location">
    <subcellularLocation>
        <location evidence="1">Cell membrane</location>
        <topology evidence="1">Multi-pass membrane protein</topology>
    </subcellularLocation>
</comment>
<feature type="transmembrane region" description="Helical" evidence="8">
    <location>
        <begin position="162"/>
        <end position="180"/>
    </location>
</feature>
<gene>
    <name evidence="9" type="primary">ygaZ</name>
    <name evidence="9" type="ORF">BN996_00041</name>
</gene>
<comment type="similarity">
    <text evidence="2">Belongs to the AzlC family.</text>
</comment>
<keyword evidence="7 8" id="KW-0472">Membrane</keyword>
<accession>A0A0D6JLU1</accession>
<sequence length="231" mass="23482">MPTVSSDLLDGVRAAGPLQLGIAPFGLVAGVAAVEQGLSVAHALGFSSLVFAGASQLAMIELLGADAPLAIVVGTAVVINLRTMMYSASIAPYFRDLTARSKALASYLLTDQAYAVSIARYGRDGETDRFAYYFGAGASLWLVWQVTTVAGALLGSGLPPEWGFDFAAPLVFLALLVPTLKDRASGASCLVGGLVATGVVVAGVPFHLDIIVAAVVGVLAGLAVESRGGDA</sequence>
<reference evidence="10" key="1">
    <citation type="submission" date="2015-03" db="EMBL/GenBank/DDBJ databases">
        <authorList>
            <person name="Urmite Genomes"/>
        </authorList>
    </citation>
    <scope>NUCLEOTIDE SEQUENCE [LARGE SCALE GENOMIC DNA]</scope>
    <source>
        <strain evidence="10">Arc-Hr</strain>
    </source>
</reference>
<protein>
    <submittedName>
        <fullName evidence="9">Inner membrane protein YgaZ</fullName>
    </submittedName>
</protein>
<organism evidence="9 10">
    <name type="scientific">Haloferax massiliensis</name>
    <dbReference type="NCBI Taxonomy" id="1476858"/>
    <lineage>
        <taxon>Archaea</taxon>
        <taxon>Methanobacteriati</taxon>
        <taxon>Methanobacteriota</taxon>
        <taxon>Stenosarchaea group</taxon>
        <taxon>Halobacteria</taxon>
        <taxon>Halobacteriales</taxon>
        <taxon>Haloferacaceae</taxon>
        <taxon>Haloferax</taxon>
    </lineage>
</organism>
<evidence type="ECO:0000256" key="4">
    <source>
        <dbReference type="ARBA" id="ARBA00022475"/>
    </source>
</evidence>
<dbReference type="GO" id="GO:0005886">
    <property type="term" value="C:plasma membrane"/>
    <property type="evidence" value="ECO:0007669"/>
    <property type="project" value="UniProtKB-SubCell"/>
</dbReference>
<evidence type="ECO:0000256" key="2">
    <source>
        <dbReference type="ARBA" id="ARBA00010735"/>
    </source>
</evidence>
<evidence type="ECO:0000256" key="8">
    <source>
        <dbReference type="SAM" id="Phobius"/>
    </source>
</evidence>
<proteinExistence type="inferred from homology"/>
<evidence type="ECO:0000256" key="1">
    <source>
        <dbReference type="ARBA" id="ARBA00004651"/>
    </source>
</evidence>
<dbReference type="InterPro" id="IPR011606">
    <property type="entry name" value="Brnchd-chn_aa_trnsp_permease"/>
</dbReference>
<dbReference type="Proteomes" id="UP000198902">
    <property type="component" value="Unassembled WGS sequence"/>
</dbReference>
<keyword evidence="3" id="KW-0813">Transport</keyword>
<feature type="transmembrane region" description="Helical" evidence="8">
    <location>
        <begin position="130"/>
        <end position="156"/>
    </location>
</feature>
<evidence type="ECO:0000313" key="10">
    <source>
        <dbReference type="Proteomes" id="UP000198902"/>
    </source>
</evidence>
<keyword evidence="5 8" id="KW-0812">Transmembrane</keyword>
<dbReference type="OrthoDB" id="213715at2157"/>
<keyword evidence="4" id="KW-1003">Cell membrane</keyword>